<evidence type="ECO:0000256" key="5">
    <source>
        <dbReference type="ARBA" id="ARBA00038359"/>
    </source>
</evidence>
<organism evidence="9 10">
    <name type="scientific">Calycina marina</name>
    <dbReference type="NCBI Taxonomy" id="1763456"/>
    <lineage>
        <taxon>Eukaryota</taxon>
        <taxon>Fungi</taxon>
        <taxon>Dikarya</taxon>
        <taxon>Ascomycota</taxon>
        <taxon>Pezizomycotina</taxon>
        <taxon>Leotiomycetes</taxon>
        <taxon>Helotiales</taxon>
        <taxon>Pezizellaceae</taxon>
        <taxon>Calycina</taxon>
    </lineage>
</organism>
<comment type="subcellular location">
    <subcellularLocation>
        <location evidence="1">Membrane</location>
        <topology evidence="1">Multi-pass membrane protein</topology>
    </subcellularLocation>
</comment>
<proteinExistence type="inferred from homology"/>
<dbReference type="OrthoDB" id="444631at2759"/>
<feature type="transmembrane region" description="Helical" evidence="7">
    <location>
        <begin position="16"/>
        <end position="37"/>
    </location>
</feature>
<evidence type="ECO:0000256" key="7">
    <source>
        <dbReference type="SAM" id="Phobius"/>
    </source>
</evidence>
<protein>
    <recommendedName>
        <fullName evidence="8">Rhodopsin domain-containing protein</fullName>
    </recommendedName>
</protein>
<keyword evidence="10" id="KW-1185">Reference proteome</keyword>
<feature type="transmembrane region" description="Helical" evidence="7">
    <location>
        <begin position="95"/>
        <end position="119"/>
    </location>
</feature>
<keyword evidence="3 7" id="KW-1133">Transmembrane helix</keyword>
<feature type="transmembrane region" description="Helical" evidence="7">
    <location>
        <begin position="178"/>
        <end position="197"/>
    </location>
</feature>
<evidence type="ECO:0000256" key="1">
    <source>
        <dbReference type="ARBA" id="ARBA00004141"/>
    </source>
</evidence>
<dbReference type="GO" id="GO:0016020">
    <property type="term" value="C:membrane"/>
    <property type="evidence" value="ECO:0007669"/>
    <property type="project" value="UniProtKB-SubCell"/>
</dbReference>
<feature type="domain" description="Rhodopsin" evidence="8">
    <location>
        <begin position="33"/>
        <end position="271"/>
    </location>
</feature>
<dbReference type="PANTHER" id="PTHR33048:SF114">
    <property type="entry name" value="MEMBRANE PROTEIN PTH11-LIKE, PUTATIVE (AFU_ORTHOLOGUE AFUA_7G06620)-RELATED"/>
    <property type="match status" value="1"/>
</dbReference>
<dbReference type="AlphaFoldDB" id="A0A9P8CIX6"/>
<comment type="caution">
    <text evidence="9">The sequence shown here is derived from an EMBL/GenBank/DDBJ whole genome shotgun (WGS) entry which is preliminary data.</text>
</comment>
<dbReference type="PANTHER" id="PTHR33048">
    <property type="entry name" value="PTH11-LIKE INTEGRAL MEMBRANE PROTEIN (AFU_ORTHOLOGUE AFUA_5G11245)"/>
    <property type="match status" value="1"/>
</dbReference>
<dbReference type="Pfam" id="PF20684">
    <property type="entry name" value="Fung_rhodopsin"/>
    <property type="match status" value="1"/>
</dbReference>
<evidence type="ECO:0000256" key="6">
    <source>
        <dbReference type="SAM" id="MobiDB-lite"/>
    </source>
</evidence>
<evidence type="ECO:0000313" key="10">
    <source>
        <dbReference type="Proteomes" id="UP000887226"/>
    </source>
</evidence>
<evidence type="ECO:0000256" key="4">
    <source>
        <dbReference type="ARBA" id="ARBA00023136"/>
    </source>
</evidence>
<feature type="region of interest" description="Disordered" evidence="6">
    <location>
        <begin position="335"/>
        <end position="362"/>
    </location>
</feature>
<dbReference type="EMBL" id="MU253744">
    <property type="protein sequence ID" value="KAG9248743.1"/>
    <property type="molecule type" value="Genomic_DNA"/>
</dbReference>
<accession>A0A9P8CIX6</accession>
<keyword evidence="2 7" id="KW-0812">Transmembrane</keyword>
<feature type="transmembrane region" description="Helical" evidence="7">
    <location>
        <begin position="209"/>
        <end position="234"/>
    </location>
</feature>
<feature type="transmembrane region" description="Helical" evidence="7">
    <location>
        <begin position="246"/>
        <end position="266"/>
    </location>
</feature>
<evidence type="ECO:0000256" key="2">
    <source>
        <dbReference type="ARBA" id="ARBA00022692"/>
    </source>
</evidence>
<dbReference type="InterPro" id="IPR049326">
    <property type="entry name" value="Rhodopsin_dom_fungi"/>
</dbReference>
<keyword evidence="4 7" id="KW-0472">Membrane</keyword>
<feature type="transmembrane region" description="Helical" evidence="7">
    <location>
        <begin position="131"/>
        <end position="158"/>
    </location>
</feature>
<evidence type="ECO:0000256" key="3">
    <source>
        <dbReference type="ARBA" id="ARBA00022989"/>
    </source>
</evidence>
<dbReference type="Proteomes" id="UP000887226">
    <property type="component" value="Unassembled WGS sequence"/>
</dbReference>
<reference evidence="9" key="1">
    <citation type="journal article" date="2021" name="IMA Fungus">
        <title>Genomic characterization of three marine fungi, including Emericellopsis atlantica sp. nov. with signatures of a generalist lifestyle and marine biomass degradation.</title>
        <authorList>
            <person name="Hagestad O.C."/>
            <person name="Hou L."/>
            <person name="Andersen J.H."/>
            <person name="Hansen E.H."/>
            <person name="Altermark B."/>
            <person name="Li C."/>
            <person name="Kuhnert E."/>
            <person name="Cox R.J."/>
            <person name="Crous P.W."/>
            <person name="Spatafora J.W."/>
            <person name="Lail K."/>
            <person name="Amirebrahimi M."/>
            <person name="Lipzen A."/>
            <person name="Pangilinan J."/>
            <person name="Andreopoulos W."/>
            <person name="Hayes R.D."/>
            <person name="Ng V."/>
            <person name="Grigoriev I.V."/>
            <person name="Jackson S.A."/>
            <person name="Sutton T.D.S."/>
            <person name="Dobson A.D.W."/>
            <person name="Rama T."/>
        </authorList>
    </citation>
    <scope>NUCLEOTIDE SEQUENCE</scope>
    <source>
        <strain evidence="9">TRa3180A</strain>
    </source>
</reference>
<name>A0A9P8CIX6_9HELO</name>
<dbReference type="InterPro" id="IPR052337">
    <property type="entry name" value="SAT4-like"/>
</dbReference>
<evidence type="ECO:0000259" key="8">
    <source>
        <dbReference type="Pfam" id="PF20684"/>
    </source>
</evidence>
<gene>
    <name evidence="9" type="ORF">BJ878DRAFT_531726</name>
</gene>
<evidence type="ECO:0000313" key="9">
    <source>
        <dbReference type="EMBL" id="KAG9248743.1"/>
    </source>
</evidence>
<sequence length="386" mass="41753">MSDAALAGTESQASTVIAICVVFSITSVITIALRLFSRIVIVRATGLDDILMVVAALLSWGFIICTVLAVQHGLGLHLNEAIAKGGGSLSTYGQIIWFSSIFYNACLCLIKLSVLCLYLRLGDKRLRLLSIITIAIIGMQGTANVATCIFQCSPIAGAWNTTLDSKCVNIDAFYLSNAALNILTDLITYSLPIHLIINLHTQKSQKIALLTIFGLGFFACVSSIVRITFIPNLLKDADATWAITPAMYWSVVETNVAMLAASIPSFKPIAKRYLPRLLGDSSSGATYNGATYNGGSTATGAKDSKLERHQFDKIQANNIALKYINGKSGVTTTIRGDNFGTDSDEELDQPKQSNSSEQDLVEKLDYGQIKQLTHITQTVETSHENR</sequence>
<feature type="transmembrane region" description="Helical" evidence="7">
    <location>
        <begin position="49"/>
        <end position="70"/>
    </location>
</feature>
<comment type="similarity">
    <text evidence="5">Belongs to the SAT4 family.</text>
</comment>